<evidence type="ECO:0000256" key="2">
    <source>
        <dbReference type="ARBA" id="ARBA00022980"/>
    </source>
</evidence>
<dbReference type="InterPro" id="IPR000530">
    <property type="entry name" value="Ribosomal_eS12"/>
</dbReference>
<evidence type="ECO:0000313" key="6">
    <source>
        <dbReference type="EMBL" id="CAD8403598.1"/>
    </source>
</evidence>
<evidence type="ECO:0000256" key="1">
    <source>
        <dbReference type="ARBA" id="ARBA00005824"/>
    </source>
</evidence>
<keyword evidence="2 4" id="KW-0689">Ribosomal protein</keyword>
<evidence type="ECO:0000259" key="5">
    <source>
        <dbReference type="Pfam" id="PF01248"/>
    </source>
</evidence>
<reference evidence="6" key="1">
    <citation type="submission" date="2021-01" db="EMBL/GenBank/DDBJ databases">
        <authorList>
            <person name="Corre E."/>
            <person name="Pelletier E."/>
            <person name="Niang G."/>
            <person name="Scheremetjew M."/>
            <person name="Finn R."/>
            <person name="Kale V."/>
            <person name="Holt S."/>
            <person name="Cochrane G."/>
            <person name="Meng A."/>
            <person name="Brown T."/>
            <person name="Cohen L."/>
        </authorList>
    </citation>
    <scope>NUCLEOTIDE SEQUENCE</scope>
    <source>
        <strain evidence="6">UTEX LB 2760</strain>
    </source>
</reference>
<dbReference type="Gene3D" id="3.30.1330.30">
    <property type="match status" value="1"/>
</dbReference>
<dbReference type="InterPro" id="IPR029064">
    <property type="entry name" value="Ribosomal_eL30-like_sf"/>
</dbReference>
<comment type="similarity">
    <text evidence="1 4">Belongs to the eukaryotic ribosomal protein eS12 family.</text>
</comment>
<organism evidence="6">
    <name type="scientific">Rhodosorus marinus</name>
    <dbReference type="NCBI Taxonomy" id="101924"/>
    <lineage>
        <taxon>Eukaryota</taxon>
        <taxon>Rhodophyta</taxon>
        <taxon>Stylonematophyceae</taxon>
        <taxon>Stylonematales</taxon>
        <taxon>Stylonemataceae</taxon>
        <taxon>Rhodosorus</taxon>
    </lineage>
</organism>
<dbReference type="EMBL" id="HBEK01024794">
    <property type="protein sequence ID" value="CAD8403598.1"/>
    <property type="molecule type" value="Transcribed_RNA"/>
</dbReference>
<dbReference type="InterPro" id="IPR004038">
    <property type="entry name" value="Ribosomal_eL8/eL30/eS12/Gad45"/>
</dbReference>
<dbReference type="GO" id="GO:1990904">
    <property type="term" value="C:ribonucleoprotein complex"/>
    <property type="evidence" value="ECO:0007669"/>
    <property type="project" value="UniProtKB-KW"/>
</dbReference>
<dbReference type="GO" id="GO:0006412">
    <property type="term" value="P:translation"/>
    <property type="evidence" value="ECO:0007669"/>
    <property type="project" value="InterPro"/>
</dbReference>
<dbReference type="GO" id="GO:0005840">
    <property type="term" value="C:ribosome"/>
    <property type="evidence" value="ECO:0007669"/>
    <property type="project" value="UniProtKB-KW"/>
</dbReference>
<dbReference type="Pfam" id="PF01248">
    <property type="entry name" value="Ribosomal_L7Ae"/>
    <property type="match status" value="1"/>
</dbReference>
<feature type="domain" description="Ribosomal protein eL8/eL30/eS12/Gadd45" evidence="5">
    <location>
        <begin position="29"/>
        <end position="122"/>
    </location>
</feature>
<keyword evidence="3 4" id="KW-0687">Ribonucleoprotein</keyword>
<evidence type="ECO:0000256" key="4">
    <source>
        <dbReference type="RuleBase" id="RU000670"/>
    </source>
</evidence>
<accession>A0A7S0BU28</accession>
<name>A0A7S0BU28_9RHOD</name>
<sequence>MSDEENGVDEVMEPQEEAPVAEVMNLRTAVQEVLRQALVSDQLARGAREAVKALDRGDAKVCFLAQDCDEKPYPILIEALCSNVQVHLIRVPHKLELGEWAGQCKIDQDGKAKKVRGCTCVVVKDFGEKGAGYDFLRDYIESGGNELEAED</sequence>
<dbReference type="PRINTS" id="PR00972">
    <property type="entry name" value="RIBSOMALS12E"/>
</dbReference>
<evidence type="ECO:0000256" key="3">
    <source>
        <dbReference type="ARBA" id="ARBA00023274"/>
    </source>
</evidence>
<dbReference type="GO" id="GO:0003735">
    <property type="term" value="F:structural constituent of ribosome"/>
    <property type="evidence" value="ECO:0007669"/>
    <property type="project" value="InterPro"/>
</dbReference>
<dbReference type="PANTHER" id="PTHR11843">
    <property type="entry name" value="40S RIBOSOMAL PROTEIN S12"/>
    <property type="match status" value="1"/>
</dbReference>
<proteinExistence type="inferred from homology"/>
<dbReference type="SUPFAM" id="SSF55315">
    <property type="entry name" value="L30e-like"/>
    <property type="match status" value="1"/>
</dbReference>
<protein>
    <recommendedName>
        <fullName evidence="4">40S ribosomal protein S12</fullName>
    </recommendedName>
</protein>
<dbReference type="AlphaFoldDB" id="A0A7S0BU28"/>
<gene>
    <name evidence="6" type="ORF">RMAR0315_LOCUS13607</name>
</gene>